<sequence length="357" mass="38695">MQASTPLNLAILDDYQNIATDKFSKLKSHLTSITSFPETLHPNHNDADKAALINRLQPYQIISTMRERTPFPAEVISSLPNLKYLLTTGHRNRSIDLQACAERGILVTGTTGLGAGPQKLDSLPHTGSTTEHTWALILGLARNIARDDAAVKSGGWQGSFATGLAGKTLGVLGLGSLGTATAKIGALGFGMRVIAWSSNLTQEMADEKAATLGLPAGAFEVVSSKLAFFKQADVLSVHYVLSERSVGIVGEEELGVMKPTALLVNTSRGPLIEEKALLKTLKEGKIKGAALDVFDLEPLPSDSPWRTTRWGMEGRSEVLLSPHMGYVEEGVMHRWYEEQVENIDRWLNGKEVKTKLV</sequence>
<organism evidence="8 9">
    <name type="scientific">Blastomyces parvus</name>
    <dbReference type="NCBI Taxonomy" id="2060905"/>
    <lineage>
        <taxon>Eukaryota</taxon>
        <taxon>Fungi</taxon>
        <taxon>Dikarya</taxon>
        <taxon>Ascomycota</taxon>
        <taxon>Pezizomycotina</taxon>
        <taxon>Eurotiomycetes</taxon>
        <taxon>Eurotiomycetidae</taxon>
        <taxon>Onygenales</taxon>
        <taxon>Ajellomycetaceae</taxon>
        <taxon>Blastomyces</taxon>
    </lineage>
</organism>
<dbReference type="PANTHER" id="PTHR42789">
    <property type="entry name" value="D-ISOMER SPECIFIC 2-HYDROXYACID DEHYDROGENASE FAMILY PROTEIN (AFU_ORTHOLOGUE AFUA_6G10090)"/>
    <property type="match status" value="1"/>
</dbReference>
<dbReference type="InterPro" id="IPR029752">
    <property type="entry name" value="D-isomer_DH_CS1"/>
</dbReference>
<name>A0A2B7WIV7_9EURO</name>
<feature type="domain" description="D-isomer specific 2-hydroxyacid dehydrogenase catalytic" evidence="6">
    <location>
        <begin position="44"/>
        <end position="354"/>
    </location>
</feature>
<comment type="caution">
    <text evidence="8">The sequence shown here is derived from an EMBL/GenBank/DDBJ whole genome shotgun (WGS) entry which is preliminary data.</text>
</comment>
<evidence type="ECO:0000256" key="4">
    <source>
        <dbReference type="ARBA" id="ARBA00023027"/>
    </source>
</evidence>
<proteinExistence type="inferred from homology"/>
<dbReference type="EMBL" id="PDNC01000176">
    <property type="protein sequence ID" value="PGG96451.1"/>
    <property type="molecule type" value="Genomic_DNA"/>
</dbReference>
<dbReference type="InterPro" id="IPR029753">
    <property type="entry name" value="D-isomer_DH_CS"/>
</dbReference>
<dbReference type="InterPro" id="IPR036291">
    <property type="entry name" value="NAD(P)-bd_dom_sf"/>
</dbReference>
<dbReference type="OrthoDB" id="298012at2759"/>
<dbReference type="InterPro" id="IPR006140">
    <property type="entry name" value="D-isomer_DH_NAD-bd"/>
</dbReference>
<gene>
    <name evidence="8" type="ORF">GX51_07820</name>
</gene>
<evidence type="ECO:0000256" key="1">
    <source>
        <dbReference type="ARBA" id="ARBA00005854"/>
    </source>
</evidence>
<comment type="similarity">
    <text evidence="1 5">Belongs to the D-isomer specific 2-hydroxyacid dehydrogenase family.</text>
</comment>
<dbReference type="Proteomes" id="UP000224080">
    <property type="component" value="Unassembled WGS sequence"/>
</dbReference>
<dbReference type="PANTHER" id="PTHR42789:SF1">
    <property type="entry name" value="D-ISOMER SPECIFIC 2-HYDROXYACID DEHYDROGENASE FAMILY PROTEIN (AFU_ORTHOLOGUE AFUA_6G10090)"/>
    <property type="match status" value="1"/>
</dbReference>
<dbReference type="Pfam" id="PF00389">
    <property type="entry name" value="2-Hacid_dh"/>
    <property type="match status" value="1"/>
</dbReference>
<dbReference type="AlphaFoldDB" id="A0A2B7WIV7"/>
<dbReference type="CDD" id="cd12169">
    <property type="entry name" value="PGDH_like_1"/>
    <property type="match status" value="1"/>
</dbReference>
<evidence type="ECO:0000259" key="7">
    <source>
        <dbReference type="Pfam" id="PF02826"/>
    </source>
</evidence>
<evidence type="ECO:0000256" key="2">
    <source>
        <dbReference type="ARBA" id="ARBA00022605"/>
    </source>
</evidence>
<keyword evidence="3 5" id="KW-0560">Oxidoreductase</keyword>
<dbReference type="InterPro" id="IPR050857">
    <property type="entry name" value="D-2-hydroxyacid_DH"/>
</dbReference>
<reference evidence="8 9" key="1">
    <citation type="submission" date="2017-10" db="EMBL/GenBank/DDBJ databases">
        <title>Comparative genomics in systemic dimorphic fungi from Ajellomycetaceae.</title>
        <authorList>
            <person name="Munoz J.F."/>
            <person name="Mcewen J.G."/>
            <person name="Clay O.K."/>
            <person name="Cuomo C.A."/>
        </authorList>
    </citation>
    <scope>NUCLEOTIDE SEQUENCE [LARGE SCALE GENOMIC DNA]</scope>
    <source>
        <strain evidence="8 9">UAMH130</strain>
    </source>
</reference>
<keyword evidence="2" id="KW-0028">Amino-acid biosynthesis</keyword>
<evidence type="ECO:0000259" key="6">
    <source>
        <dbReference type="Pfam" id="PF00389"/>
    </source>
</evidence>
<dbReference type="GO" id="GO:0008652">
    <property type="term" value="P:amino acid biosynthetic process"/>
    <property type="evidence" value="ECO:0007669"/>
    <property type="project" value="UniProtKB-KW"/>
</dbReference>
<evidence type="ECO:0000313" key="9">
    <source>
        <dbReference type="Proteomes" id="UP000224080"/>
    </source>
</evidence>
<dbReference type="SUPFAM" id="SSF52283">
    <property type="entry name" value="Formate/glycerate dehydrogenase catalytic domain-like"/>
    <property type="match status" value="1"/>
</dbReference>
<keyword evidence="9" id="KW-1185">Reference proteome</keyword>
<dbReference type="PROSITE" id="PS00065">
    <property type="entry name" value="D_2_HYDROXYACID_DH_1"/>
    <property type="match status" value="1"/>
</dbReference>
<protein>
    <submittedName>
        <fullName evidence="8">Glycerate dehydrogenase</fullName>
    </submittedName>
</protein>
<accession>A0A2B7WIV7</accession>
<evidence type="ECO:0000256" key="3">
    <source>
        <dbReference type="ARBA" id="ARBA00023002"/>
    </source>
</evidence>
<dbReference type="Pfam" id="PF02826">
    <property type="entry name" value="2-Hacid_dh_C"/>
    <property type="match status" value="1"/>
</dbReference>
<keyword evidence="4" id="KW-0520">NAD</keyword>
<dbReference type="GO" id="GO:0051287">
    <property type="term" value="F:NAD binding"/>
    <property type="evidence" value="ECO:0007669"/>
    <property type="project" value="InterPro"/>
</dbReference>
<dbReference type="PROSITE" id="PS00671">
    <property type="entry name" value="D_2_HYDROXYACID_DH_3"/>
    <property type="match status" value="1"/>
</dbReference>
<dbReference type="InterPro" id="IPR006139">
    <property type="entry name" value="D-isomer_2_OHA_DH_cat_dom"/>
</dbReference>
<evidence type="ECO:0000256" key="5">
    <source>
        <dbReference type="RuleBase" id="RU003719"/>
    </source>
</evidence>
<feature type="domain" description="D-isomer specific 2-hydroxyacid dehydrogenase NAD-binding" evidence="7">
    <location>
        <begin position="135"/>
        <end position="325"/>
    </location>
</feature>
<dbReference type="Gene3D" id="3.40.50.720">
    <property type="entry name" value="NAD(P)-binding Rossmann-like Domain"/>
    <property type="match status" value="2"/>
</dbReference>
<evidence type="ECO:0000313" key="8">
    <source>
        <dbReference type="EMBL" id="PGG96451.1"/>
    </source>
</evidence>
<dbReference type="STRING" id="2060905.A0A2B7WIV7"/>
<dbReference type="GO" id="GO:0016616">
    <property type="term" value="F:oxidoreductase activity, acting on the CH-OH group of donors, NAD or NADP as acceptor"/>
    <property type="evidence" value="ECO:0007669"/>
    <property type="project" value="InterPro"/>
</dbReference>
<dbReference type="SUPFAM" id="SSF51735">
    <property type="entry name" value="NAD(P)-binding Rossmann-fold domains"/>
    <property type="match status" value="1"/>
</dbReference>